<evidence type="ECO:0000313" key="3">
    <source>
        <dbReference type="EMBL" id="KAD4586594.1"/>
    </source>
</evidence>
<evidence type="ECO:0000313" key="4">
    <source>
        <dbReference type="Proteomes" id="UP000326396"/>
    </source>
</evidence>
<dbReference type="PANTHER" id="PTHR11439:SF439">
    <property type="entry name" value="REVERSE TRANSCRIPTASE, RNA-DEPENDENT DNA POLYMERASE-RELATED"/>
    <property type="match status" value="1"/>
</dbReference>
<dbReference type="InterPro" id="IPR013103">
    <property type="entry name" value="RVT_2"/>
</dbReference>
<dbReference type="OrthoDB" id="414945at2759"/>
<dbReference type="Pfam" id="PF07727">
    <property type="entry name" value="RVT_2"/>
    <property type="match status" value="1"/>
</dbReference>
<evidence type="ECO:0000259" key="2">
    <source>
        <dbReference type="Pfam" id="PF07727"/>
    </source>
</evidence>
<dbReference type="PANTHER" id="PTHR11439">
    <property type="entry name" value="GAG-POL-RELATED RETROTRANSPOSON"/>
    <property type="match status" value="1"/>
</dbReference>
<keyword evidence="4" id="KW-1185">Reference proteome</keyword>
<dbReference type="EMBL" id="SZYD01000012">
    <property type="protein sequence ID" value="KAD4586594.1"/>
    <property type="molecule type" value="Genomic_DNA"/>
</dbReference>
<comment type="caution">
    <text evidence="3">The sequence shown here is derived from an EMBL/GenBank/DDBJ whole genome shotgun (WGS) entry which is preliminary data.</text>
</comment>
<sequence length="497" mass="56773">MQEEEVAKKNGHSKEGCIKKIGYPTRGRETKQNRKAPKSCTLRQSESKFELPVIVANGTEVPVKGRGYGSLIGAGRRDKGLYRMGMIKNERKAMIVEDELESFNGSSCQREPTFDMENSDHQSPIENNSQGQNAPDDTYGSILEEGRPKRDNPNQLVSRTTISHKAFLVAINSIDEPRDFNQAIQDERWKDAMKREIRALEENGTWTLENLPEGKRAIDSKWVYKQASRNWYKKFTSSLIELGFQKCKADYSLFICKQKSIFLAVLIYVDDVIIVGNDREQIHDVKNELNRRFSIKDLGDLKYFLGIEVARTSKVFILSQRKYIFDILKDCGLQGSWPSSFPMEPNLKLDKGDTEPKVDNGRYRRLVGRLLYLQVTRPDITYAVNVLSQFEVDPRKNHLDAAHRFLRYLKGTPGQGILLSREGGYNLVGYSDADWLGCPLTRRSHTGYLLLFGVVAPRETPSLSGARASADCQDRSLRSHNMRDLYVWLCTYIQEFG</sequence>
<evidence type="ECO:0000256" key="1">
    <source>
        <dbReference type="SAM" id="MobiDB-lite"/>
    </source>
</evidence>
<name>A0A5N6NFK4_9ASTR</name>
<feature type="domain" description="Reverse transcriptase Ty1/copia-type" evidence="2">
    <location>
        <begin position="225"/>
        <end position="344"/>
    </location>
</feature>
<protein>
    <recommendedName>
        <fullName evidence="2">Reverse transcriptase Ty1/copia-type domain-containing protein</fullName>
    </recommendedName>
</protein>
<dbReference type="AlphaFoldDB" id="A0A5N6NFK4"/>
<dbReference type="SUPFAM" id="SSF56672">
    <property type="entry name" value="DNA/RNA polymerases"/>
    <property type="match status" value="1"/>
</dbReference>
<organism evidence="3 4">
    <name type="scientific">Mikania micrantha</name>
    <name type="common">bitter vine</name>
    <dbReference type="NCBI Taxonomy" id="192012"/>
    <lineage>
        <taxon>Eukaryota</taxon>
        <taxon>Viridiplantae</taxon>
        <taxon>Streptophyta</taxon>
        <taxon>Embryophyta</taxon>
        <taxon>Tracheophyta</taxon>
        <taxon>Spermatophyta</taxon>
        <taxon>Magnoliopsida</taxon>
        <taxon>eudicotyledons</taxon>
        <taxon>Gunneridae</taxon>
        <taxon>Pentapetalae</taxon>
        <taxon>asterids</taxon>
        <taxon>campanulids</taxon>
        <taxon>Asterales</taxon>
        <taxon>Asteraceae</taxon>
        <taxon>Asteroideae</taxon>
        <taxon>Heliantheae alliance</taxon>
        <taxon>Eupatorieae</taxon>
        <taxon>Mikania</taxon>
    </lineage>
</organism>
<feature type="region of interest" description="Disordered" evidence="1">
    <location>
        <begin position="104"/>
        <end position="156"/>
    </location>
</feature>
<gene>
    <name evidence="3" type="ORF">E3N88_24195</name>
</gene>
<proteinExistence type="predicted"/>
<dbReference type="Proteomes" id="UP000326396">
    <property type="component" value="Linkage Group LG2"/>
</dbReference>
<feature type="compositionally biased region" description="Basic and acidic residues" evidence="1">
    <location>
        <begin position="1"/>
        <end position="18"/>
    </location>
</feature>
<feature type="region of interest" description="Disordered" evidence="1">
    <location>
        <begin position="1"/>
        <end position="38"/>
    </location>
</feature>
<dbReference type="InterPro" id="IPR043502">
    <property type="entry name" value="DNA/RNA_pol_sf"/>
</dbReference>
<feature type="compositionally biased region" description="Polar residues" evidence="1">
    <location>
        <begin position="121"/>
        <end position="135"/>
    </location>
</feature>
<reference evidence="3 4" key="1">
    <citation type="submission" date="2019-05" db="EMBL/GenBank/DDBJ databases">
        <title>Mikania micrantha, genome provides insights into the molecular mechanism of rapid growth.</title>
        <authorList>
            <person name="Liu B."/>
        </authorList>
    </citation>
    <scope>NUCLEOTIDE SEQUENCE [LARGE SCALE GENOMIC DNA]</scope>
    <source>
        <strain evidence="3">NLD-2019</strain>
        <tissue evidence="3">Leaf</tissue>
    </source>
</reference>
<accession>A0A5N6NFK4</accession>